<evidence type="ECO:0000256" key="3">
    <source>
        <dbReference type="ARBA" id="ARBA00023002"/>
    </source>
</evidence>
<evidence type="ECO:0000256" key="2">
    <source>
        <dbReference type="ARBA" id="ARBA00022723"/>
    </source>
</evidence>
<keyword evidence="2" id="KW-0479">Metal-binding</keyword>
<evidence type="ECO:0000256" key="1">
    <source>
        <dbReference type="ARBA" id="ARBA00008425"/>
    </source>
</evidence>
<dbReference type="InterPro" id="IPR014503">
    <property type="entry name" value="Clavaminate_syn-like"/>
</dbReference>
<name>A0ABS8EG82_9ACTN</name>
<dbReference type="Proteomes" id="UP001520654">
    <property type="component" value="Unassembled WGS sequence"/>
</dbReference>
<dbReference type="RefSeq" id="WP_229343273.1">
    <property type="nucleotide sequence ID" value="NZ_JAINUL010000001.1"/>
</dbReference>
<accession>A0ABS8EG82</accession>
<sequence length="348" mass="37523">MTHMTMTVADILGTRPDSGSTLAVWDLPDSVREAVGRDLARLSDPAADLDWATARCHQVFAQLPTELLRRLLDFGRHPDTPGVALVGNLPQDALLPPTPLDGGPSPAKGTFVAEGVLLGLSGLLGEPVGMLTEKDGRIVHDVVPVPGGEHTQTNQGSRAFLNFHSDIVHDPAGRYDLANPDFLVLNCLRADHDGEAVTYYADARDIAASLGDDLLTTLRSPLFRLNAPGGYTRAHAGGREVLSDPVPLIGGAAAFPEITVAANGVRPMTTAAGTALLRLQEVCRSVAQPVRLRPGQALLVNNRKGVHARSVFTPRYDGLDRWVQRTYVRRSLWTIRHRASPTARRVHL</sequence>
<keyword evidence="3" id="KW-0560">Oxidoreductase</keyword>
<dbReference type="PIRSF" id="PIRSF019543">
    <property type="entry name" value="Clavaminate_syn"/>
    <property type="match status" value="1"/>
</dbReference>
<dbReference type="InterPro" id="IPR042098">
    <property type="entry name" value="TauD-like_sf"/>
</dbReference>
<proteinExistence type="inferred from homology"/>
<keyword evidence="6" id="KW-1185">Reference proteome</keyword>
<comment type="caution">
    <text evidence="5">The sequence shown here is derived from an EMBL/GenBank/DDBJ whole genome shotgun (WGS) entry which is preliminary data.</text>
</comment>
<organism evidence="5 6">
    <name type="scientific">Streptomyces flavotricini</name>
    <dbReference type="NCBI Taxonomy" id="66888"/>
    <lineage>
        <taxon>Bacteria</taxon>
        <taxon>Bacillati</taxon>
        <taxon>Actinomycetota</taxon>
        <taxon>Actinomycetes</taxon>
        <taxon>Kitasatosporales</taxon>
        <taxon>Streptomycetaceae</taxon>
        <taxon>Streptomyces</taxon>
    </lineage>
</organism>
<dbReference type="Gene3D" id="3.60.130.10">
    <property type="entry name" value="Clavaminate synthase-like"/>
    <property type="match status" value="1"/>
</dbReference>
<dbReference type="SUPFAM" id="SSF51197">
    <property type="entry name" value="Clavaminate synthase-like"/>
    <property type="match status" value="1"/>
</dbReference>
<evidence type="ECO:0000256" key="4">
    <source>
        <dbReference type="ARBA" id="ARBA00023004"/>
    </source>
</evidence>
<protein>
    <submittedName>
        <fullName evidence="5">Oxygenase</fullName>
    </submittedName>
</protein>
<reference evidence="5 6" key="1">
    <citation type="submission" date="2021-08" db="EMBL/GenBank/DDBJ databases">
        <title>Genomic Architecture of Streptomyces flavotricini NGL1 and Streptomyces erythrochromogenes HMS4 With Differential Plant Beneficial attributes and laccase production capabilities.</title>
        <authorList>
            <person name="Salwan R."/>
            <person name="Kaur R."/>
            <person name="Sharma V."/>
        </authorList>
    </citation>
    <scope>NUCLEOTIDE SEQUENCE [LARGE SCALE GENOMIC DNA]</scope>
    <source>
        <strain evidence="5 6">NGL1</strain>
    </source>
</reference>
<dbReference type="EMBL" id="JAINUL010000001">
    <property type="protein sequence ID" value="MCC0100065.1"/>
    <property type="molecule type" value="Genomic_DNA"/>
</dbReference>
<evidence type="ECO:0000313" key="5">
    <source>
        <dbReference type="EMBL" id="MCC0100065.1"/>
    </source>
</evidence>
<comment type="similarity">
    <text evidence="1">Belongs to the clavaminate synthase family.</text>
</comment>
<gene>
    <name evidence="5" type="ORF">K7B10_35840</name>
</gene>
<keyword evidence="4" id="KW-0408">Iron</keyword>
<evidence type="ECO:0000313" key="6">
    <source>
        <dbReference type="Proteomes" id="UP001520654"/>
    </source>
</evidence>